<sequence>MSYEWLGRVAVVDLEAACALFGYDMLPAPLGRSRPVGSVWLLTRDVAPIEDRLHDGDLRGVRAWVESVVRADVHVECTVHRFEDDGPDLRVHGLRAGESCFIGVQTRDADGVDVVDIHGVSAGALAAAVVDAVGLTGAGVRQRIAVPGSGDRLPDTPELLDEYDDFGFLIPGAEVAAVPVVESGDVTATGTVRARCDPARYWGADADRRVLQWVQVDGDGDYLYEPGDSGYAEPVDAETLTSYLDGLIADELDVVQRYSATQP</sequence>
<organism evidence="1 2">
    <name type="scientific">Mycolicibacterium rutilum</name>
    <name type="common">Mycobacterium rutilum</name>
    <dbReference type="NCBI Taxonomy" id="370526"/>
    <lineage>
        <taxon>Bacteria</taxon>
        <taxon>Bacillati</taxon>
        <taxon>Actinomycetota</taxon>
        <taxon>Actinomycetes</taxon>
        <taxon>Mycobacteriales</taxon>
        <taxon>Mycobacteriaceae</taxon>
        <taxon>Mycolicibacterium</taxon>
    </lineage>
</organism>
<dbReference type="OrthoDB" id="4375220at2"/>
<evidence type="ECO:0000313" key="2">
    <source>
        <dbReference type="Proteomes" id="UP000182915"/>
    </source>
</evidence>
<gene>
    <name evidence="1" type="ORF">SAMN04489835_1900</name>
</gene>
<dbReference type="EMBL" id="LT629971">
    <property type="protein sequence ID" value="SEH60202.1"/>
    <property type="molecule type" value="Genomic_DNA"/>
</dbReference>
<evidence type="ECO:0008006" key="3">
    <source>
        <dbReference type="Google" id="ProtNLM"/>
    </source>
</evidence>
<dbReference type="AlphaFoldDB" id="A0A1H6JDC6"/>
<keyword evidence="2" id="KW-1185">Reference proteome</keyword>
<accession>A0A1H6JDC6</accession>
<proteinExistence type="predicted"/>
<protein>
    <recommendedName>
        <fullName evidence="3">EspG family protein</fullName>
    </recommendedName>
</protein>
<evidence type="ECO:0000313" key="1">
    <source>
        <dbReference type="EMBL" id="SEH60202.1"/>
    </source>
</evidence>
<dbReference type="Proteomes" id="UP000182915">
    <property type="component" value="Chromosome I"/>
</dbReference>
<dbReference type="RefSeq" id="WP_083406917.1">
    <property type="nucleotide sequence ID" value="NZ_LT629971.1"/>
</dbReference>
<name>A0A1H6JDC6_MYCRU</name>
<reference evidence="2" key="1">
    <citation type="submission" date="2016-10" db="EMBL/GenBank/DDBJ databases">
        <authorList>
            <person name="Varghese N."/>
            <person name="Submissions S."/>
        </authorList>
    </citation>
    <scope>NUCLEOTIDE SEQUENCE [LARGE SCALE GENOMIC DNA]</scope>
    <source>
        <strain evidence="2">DSM 45405</strain>
    </source>
</reference>
<dbReference type="STRING" id="370526.SAMN04489835_1900"/>